<dbReference type="InterPro" id="IPR007667">
    <property type="entry name" value="Hypoxia_induced_domain"/>
</dbReference>
<evidence type="ECO:0000313" key="8">
    <source>
        <dbReference type="Proteomes" id="UP000000591"/>
    </source>
</evidence>
<proteinExistence type="predicted"/>
<gene>
    <name evidence="7" type="ORF">AGOS_AAR068C</name>
</gene>
<dbReference type="PROSITE" id="PS51503">
    <property type="entry name" value="HIG1"/>
    <property type="match status" value="1"/>
</dbReference>
<dbReference type="GO" id="GO:0031334">
    <property type="term" value="P:positive regulation of protein-containing complex assembly"/>
    <property type="evidence" value="ECO:0007669"/>
    <property type="project" value="EnsemblFungi"/>
</dbReference>
<evidence type="ECO:0000259" key="6">
    <source>
        <dbReference type="PROSITE" id="PS51503"/>
    </source>
</evidence>
<reference evidence="8" key="2">
    <citation type="journal article" date="2013" name="G3 (Bethesda)">
        <title>Genomes of Ashbya fungi isolated from insects reveal four mating-type loci, numerous translocations, lack of transposons, and distinct gene duplications.</title>
        <authorList>
            <person name="Dietrich F.S."/>
            <person name="Voegeli S."/>
            <person name="Kuo S."/>
            <person name="Philippsen P."/>
        </authorList>
    </citation>
    <scope>GENOME REANNOTATION</scope>
    <source>
        <strain evidence="8">ATCC 10895 / CBS 109.51 / FGSC 9923 / NRRL Y-1056</strain>
    </source>
</reference>
<dbReference type="KEGG" id="ago:AGOS_AAR068C"/>
<dbReference type="Pfam" id="PF04588">
    <property type="entry name" value="HIG_1_N"/>
    <property type="match status" value="1"/>
</dbReference>
<keyword evidence="8" id="KW-1185">Reference proteome</keyword>
<dbReference type="HOGENOM" id="CLU_079101_3_0_1"/>
<evidence type="ECO:0000256" key="3">
    <source>
        <dbReference type="ARBA" id="ARBA00022989"/>
    </source>
</evidence>
<dbReference type="RefSeq" id="NP_982609.1">
    <property type="nucleotide sequence ID" value="NM_207962.1"/>
</dbReference>
<name>Q75EL1_EREGS</name>
<dbReference type="GeneID" id="4618544"/>
<dbReference type="GO" id="GO:0005743">
    <property type="term" value="C:mitochondrial inner membrane"/>
    <property type="evidence" value="ECO:0007669"/>
    <property type="project" value="EnsemblFungi"/>
</dbReference>
<dbReference type="eggNOG" id="ENOG502QT50">
    <property type="taxonomic scope" value="Eukaryota"/>
</dbReference>
<feature type="transmembrane region" description="Helical" evidence="5">
    <location>
        <begin position="151"/>
        <end position="172"/>
    </location>
</feature>
<feature type="domain" description="HIG1" evidence="6">
    <location>
        <begin position="88"/>
        <end position="179"/>
    </location>
</feature>
<evidence type="ECO:0000256" key="2">
    <source>
        <dbReference type="ARBA" id="ARBA00022692"/>
    </source>
</evidence>
<evidence type="ECO:0000256" key="4">
    <source>
        <dbReference type="ARBA" id="ARBA00023136"/>
    </source>
</evidence>
<sequence>MKLLTEEEISAHRYHTLSGGIKGMMGGLAISAFIFKVVPMRFPRFNPMNFSYSIRTAILISPPTLLASICAEEASNHFDRLMYGANADPNTLAEAKRWAELPLGDKLLESGLNNKYKIIGSLWAASMYGSWRLVDRDPIMTKVQKAVQARMYAQALTVVMLLASVMLSMYGAKRNPENKEQRRQRQWELLLDQAANEEREFENSRRLSNEERVKGKIYRYD</sequence>
<comment type="subcellular location">
    <subcellularLocation>
        <location evidence="1">Mitochondrion</location>
    </subcellularLocation>
</comment>
<dbReference type="OMA" id="KIITATW"/>
<protein>
    <submittedName>
        <fullName evidence="7">AAR068Cp</fullName>
    </submittedName>
</protein>
<organism evidence="7 8">
    <name type="scientific">Eremothecium gossypii (strain ATCC 10895 / CBS 109.51 / FGSC 9923 / NRRL Y-1056)</name>
    <name type="common">Yeast</name>
    <name type="synonym">Ashbya gossypii</name>
    <dbReference type="NCBI Taxonomy" id="284811"/>
    <lineage>
        <taxon>Eukaryota</taxon>
        <taxon>Fungi</taxon>
        <taxon>Dikarya</taxon>
        <taxon>Ascomycota</taxon>
        <taxon>Saccharomycotina</taxon>
        <taxon>Saccharomycetes</taxon>
        <taxon>Saccharomycetales</taxon>
        <taxon>Saccharomycetaceae</taxon>
        <taxon>Eremothecium</taxon>
    </lineage>
</organism>
<dbReference type="PANTHER" id="PTHR28018">
    <property type="entry name" value="RESPIRATORY SUPERCOMPLEX FACTOR 2, MITOCHONDRIAL"/>
    <property type="match status" value="1"/>
</dbReference>
<dbReference type="EMBL" id="AE016814">
    <property type="protein sequence ID" value="AAS50433.1"/>
    <property type="molecule type" value="Genomic_DNA"/>
</dbReference>
<keyword evidence="2 5" id="KW-0812">Transmembrane</keyword>
<feature type="transmembrane region" description="Helical" evidence="5">
    <location>
        <begin position="20"/>
        <end position="38"/>
    </location>
</feature>
<keyword evidence="4 5" id="KW-0472">Membrane</keyword>
<evidence type="ECO:0000256" key="1">
    <source>
        <dbReference type="ARBA" id="ARBA00004173"/>
    </source>
</evidence>
<evidence type="ECO:0000313" key="7">
    <source>
        <dbReference type="EMBL" id="AAS50433.1"/>
    </source>
</evidence>
<dbReference type="OrthoDB" id="1915122at2759"/>
<accession>Q75EL1</accession>
<dbReference type="PANTHER" id="PTHR28018:SF3">
    <property type="entry name" value="RESPIRATORY SUPERCOMPLEX FACTOR 2, MITOCHONDRIAL"/>
    <property type="match status" value="1"/>
</dbReference>
<dbReference type="STRING" id="284811.Q75EL1"/>
<keyword evidence="3 5" id="KW-1133">Transmembrane helix</keyword>
<dbReference type="InParanoid" id="Q75EL1"/>
<dbReference type="FunCoup" id="Q75EL1">
    <property type="interactions" value="86"/>
</dbReference>
<dbReference type="InterPro" id="IPR040153">
    <property type="entry name" value="Rcf2"/>
</dbReference>
<evidence type="ECO:0000256" key="5">
    <source>
        <dbReference type="SAM" id="Phobius"/>
    </source>
</evidence>
<dbReference type="Proteomes" id="UP000000591">
    <property type="component" value="Chromosome I"/>
</dbReference>
<reference evidence="7 8" key="1">
    <citation type="journal article" date="2004" name="Science">
        <title>The Ashbya gossypii genome as a tool for mapping the ancient Saccharomyces cerevisiae genome.</title>
        <authorList>
            <person name="Dietrich F.S."/>
            <person name="Voegeli S."/>
            <person name="Brachat S."/>
            <person name="Lerch A."/>
            <person name="Gates K."/>
            <person name="Steiner S."/>
            <person name="Mohr C."/>
            <person name="Pohlmann R."/>
            <person name="Luedi P."/>
            <person name="Choi S."/>
            <person name="Wing R.A."/>
            <person name="Flavier A."/>
            <person name="Gaffney T.D."/>
            <person name="Philippsen P."/>
        </authorList>
    </citation>
    <scope>NUCLEOTIDE SEQUENCE [LARGE SCALE GENOMIC DNA]</scope>
    <source>
        <strain evidence="8">ATCC 10895 / CBS 109.51 / FGSC 9923 / NRRL Y-1056</strain>
    </source>
</reference>
<dbReference type="GO" id="GO:0033617">
    <property type="term" value="P:mitochondrial respiratory chain complex IV assembly"/>
    <property type="evidence" value="ECO:0000318"/>
    <property type="project" value="GO_Central"/>
</dbReference>
<dbReference type="AlphaFoldDB" id="Q75EL1"/>
<dbReference type="GO" id="GO:0098803">
    <property type="term" value="C:respiratory chain complex"/>
    <property type="evidence" value="ECO:0000318"/>
    <property type="project" value="GO_Central"/>
</dbReference>